<dbReference type="EMBL" id="JAPFFF010000006">
    <property type="protein sequence ID" value="KAK8887624.1"/>
    <property type="molecule type" value="Genomic_DNA"/>
</dbReference>
<protein>
    <submittedName>
        <fullName evidence="1">Uncharacterized protein</fullName>
    </submittedName>
</protein>
<evidence type="ECO:0000313" key="2">
    <source>
        <dbReference type="Proteomes" id="UP001470230"/>
    </source>
</evidence>
<keyword evidence="2" id="KW-1185">Reference proteome</keyword>
<name>A0ABR2K928_9EUKA</name>
<evidence type="ECO:0000313" key="1">
    <source>
        <dbReference type="EMBL" id="KAK8887624.1"/>
    </source>
</evidence>
<organism evidence="1 2">
    <name type="scientific">Tritrichomonas musculus</name>
    <dbReference type="NCBI Taxonomy" id="1915356"/>
    <lineage>
        <taxon>Eukaryota</taxon>
        <taxon>Metamonada</taxon>
        <taxon>Parabasalia</taxon>
        <taxon>Tritrichomonadida</taxon>
        <taxon>Tritrichomonadidae</taxon>
        <taxon>Tritrichomonas</taxon>
    </lineage>
</organism>
<sequence>MKDLDDFKTHQKENIAKEMAQINAKDHFMLDPSFHVNYINFLFRLLSGDINKLESDQITKEELDACIKNLYSIQYDLGQLVSKCSCKVLPNQFNLIIHTIYLLSYLKIKDILQYNYINIACTLIQDYPELVETFLVSQEVQNYVNTFKDLFMGWEFSLLTSFLNNSQNAAPVFISNGILTNIFNTMQATIPLVLTYNQNPERDAFIDYWICAVSSLQNIAVIYYADQSVIKSIFCFLVQFLSIDFYNLREGFFFKVIDCISVTFLHFDNFNQINFEQHLPLFKKLLFENEMRGRIIILKLFNIISKPPINFQFDRPTIIDIAKNIKIWLNSKYSGNEDYFNIISLSFDFMSNIISYHPNIFDALNELAFFDLIFAKFMVESHKLKIHIVNLFLSLTIPQIWPKSIIFFANNQILTEILLFIDSGIVEELRLKIIHCLIQICSTNISSYPLNTQELIIKELQSDIVSSVLSNLLENEDNNELITCLINQIHSFTANQ</sequence>
<reference evidence="1 2" key="1">
    <citation type="submission" date="2024-04" db="EMBL/GenBank/DDBJ databases">
        <title>Tritrichomonas musculus Genome.</title>
        <authorList>
            <person name="Alves-Ferreira E."/>
            <person name="Grigg M."/>
            <person name="Lorenzi H."/>
            <person name="Galac M."/>
        </authorList>
    </citation>
    <scope>NUCLEOTIDE SEQUENCE [LARGE SCALE GENOMIC DNA]</scope>
    <source>
        <strain evidence="1 2">EAF2021</strain>
    </source>
</reference>
<proteinExistence type="predicted"/>
<accession>A0ABR2K928</accession>
<dbReference type="Proteomes" id="UP001470230">
    <property type="component" value="Unassembled WGS sequence"/>
</dbReference>
<comment type="caution">
    <text evidence="1">The sequence shown here is derived from an EMBL/GenBank/DDBJ whole genome shotgun (WGS) entry which is preliminary data.</text>
</comment>
<gene>
    <name evidence="1" type="ORF">M9Y10_038676</name>
</gene>